<keyword evidence="3" id="KW-1185">Reference proteome</keyword>
<evidence type="ECO:0000313" key="2">
    <source>
        <dbReference type="EMBL" id="MEV4925533.1"/>
    </source>
</evidence>
<comment type="caution">
    <text evidence="2">The sequence shown here is derived from an EMBL/GenBank/DDBJ whole genome shotgun (WGS) entry which is preliminary data.</text>
</comment>
<evidence type="ECO:0008006" key="4">
    <source>
        <dbReference type="Google" id="ProtNLM"/>
    </source>
</evidence>
<dbReference type="EMBL" id="JBFASG010000023">
    <property type="protein sequence ID" value="MEV4925533.1"/>
    <property type="molecule type" value="Genomic_DNA"/>
</dbReference>
<accession>A0ABV3IYK4</accession>
<evidence type="ECO:0000256" key="1">
    <source>
        <dbReference type="SAM" id="MobiDB-lite"/>
    </source>
</evidence>
<dbReference type="RefSeq" id="WP_366089218.1">
    <property type="nucleotide sequence ID" value="NZ_JBFASG010000023.1"/>
</dbReference>
<evidence type="ECO:0000313" key="3">
    <source>
        <dbReference type="Proteomes" id="UP001552479"/>
    </source>
</evidence>
<feature type="region of interest" description="Disordered" evidence="1">
    <location>
        <begin position="1"/>
        <end position="25"/>
    </location>
</feature>
<gene>
    <name evidence="2" type="ORF">AB0L03_22345</name>
</gene>
<sequence length="114" mass="12287">MTSNVSGRDPRPEADASRPGWRLLPWSSPDDKPCFLNTSDSQGMLSQYADSVEEAQMAIGADVLADAGKLLANPEASGDHLRVALQDTAESLADILRVAESRGRRLPAPTRLQQ</sequence>
<dbReference type="Proteomes" id="UP001552479">
    <property type="component" value="Unassembled WGS sequence"/>
</dbReference>
<reference evidence="2 3" key="1">
    <citation type="submission" date="2024-06" db="EMBL/GenBank/DDBJ databases">
        <title>The Natural Products Discovery Center: Release of the First 8490 Sequenced Strains for Exploring Actinobacteria Biosynthetic Diversity.</title>
        <authorList>
            <person name="Kalkreuter E."/>
            <person name="Kautsar S.A."/>
            <person name="Yang D."/>
            <person name="Bader C.D."/>
            <person name="Teijaro C.N."/>
            <person name="Fluegel L."/>
            <person name="Davis C.M."/>
            <person name="Simpson J.R."/>
            <person name="Lauterbach L."/>
            <person name="Steele A.D."/>
            <person name="Gui C."/>
            <person name="Meng S."/>
            <person name="Li G."/>
            <person name="Viehrig K."/>
            <person name="Ye F."/>
            <person name="Su P."/>
            <person name="Kiefer A.F."/>
            <person name="Nichols A."/>
            <person name="Cepeda A.J."/>
            <person name="Yan W."/>
            <person name="Fan B."/>
            <person name="Jiang Y."/>
            <person name="Adhikari A."/>
            <person name="Zheng C.-J."/>
            <person name="Schuster L."/>
            <person name="Cowan T.M."/>
            <person name="Smanski M.J."/>
            <person name="Chevrette M.G."/>
            <person name="De Carvalho L.P.S."/>
            <person name="Shen B."/>
        </authorList>
    </citation>
    <scope>NUCLEOTIDE SEQUENCE [LARGE SCALE GENOMIC DNA]</scope>
    <source>
        <strain evidence="2 3">NPDC053791</strain>
    </source>
</reference>
<protein>
    <recommendedName>
        <fullName evidence="4">DUF3077 domain-containing protein</fullName>
    </recommendedName>
</protein>
<proteinExistence type="predicted"/>
<name>A0ABV3IYK4_9ACTN</name>
<organism evidence="2 3">
    <name type="scientific">Streptomyces roseoverticillatus</name>
    <dbReference type="NCBI Taxonomy" id="66429"/>
    <lineage>
        <taxon>Bacteria</taxon>
        <taxon>Bacillati</taxon>
        <taxon>Actinomycetota</taxon>
        <taxon>Actinomycetes</taxon>
        <taxon>Kitasatosporales</taxon>
        <taxon>Streptomycetaceae</taxon>
        <taxon>Streptomyces</taxon>
    </lineage>
</organism>